<feature type="compositionally biased region" description="Basic and acidic residues" evidence="1">
    <location>
        <begin position="80"/>
        <end position="93"/>
    </location>
</feature>
<name>A0A813JHX6_POLGL</name>
<reference evidence="2" key="1">
    <citation type="submission" date="2021-02" db="EMBL/GenBank/DDBJ databases">
        <authorList>
            <person name="Dougan E. K."/>
            <person name="Rhodes N."/>
            <person name="Thang M."/>
            <person name="Chan C."/>
        </authorList>
    </citation>
    <scope>NUCLEOTIDE SEQUENCE</scope>
</reference>
<protein>
    <submittedName>
        <fullName evidence="2">Uncharacterized protein</fullName>
    </submittedName>
</protein>
<proteinExistence type="predicted"/>
<evidence type="ECO:0000256" key="1">
    <source>
        <dbReference type="SAM" id="MobiDB-lite"/>
    </source>
</evidence>
<dbReference type="EMBL" id="CAJNNW010025383">
    <property type="protein sequence ID" value="CAE8677055.1"/>
    <property type="molecule type" value="Genomic_DNA"/>
</dbReference>
<evidence type="ECO:0000313" key="2">
    <source>
        <dbReference type="EMBL" id="CAE8677055.1"/>
    </source>
</evidence>
<feature type="region of interest" description="Disordered" evidence="1">
    <location>
        <begin position="79"/>
        <end position="134"/>
    </location>
</feature>
<feature type="compositionally biased region" description="Low complexity" evidence="1">
    <location>
        <begin position="114"/>
        <end position="128"/>
    </location>
</feature>
<dbReference type="AlphaFoldDB" id="A0A813JHX6"/>
<feature type="non-terminal residue" evidence="2">
    <location>
        <position position="1"/>
    </location>
</feature>
<feature type="region of interest" description="Disordered" evidence="1">
    <location>
        <begin position="34"/>
        <end position="57"/>
    </location>
</feature>
<comment type="caution">
    <text evidence="2">The sequence shown here is derived from an EMBL/GenBank/DDBJ whole genome shotgun (WGS) entry which is preliminary data.</text>
</comment>
<dbReference type="Proteomes" id="UP000626109">
    <property type="component" value="Unassembled WGS sequence"/>
</dbReference>
<organism evidence="2 3">
    <name type="scientific">Polarella glacialis</name>
    <name type="common">Dinoflagellate</name>
    <dbReference type="NCBI Taxonomy" id="89957"/>
    <lineage>
        <taxon>Eukaryota</taxon>
        <taxon>Sar</taxon>
        <taxon>Alveolata</taxon>
        <taxon>Dinophyceae</taxon>
        <taxon>Suessiales</taxon>
        <taxon>Suessiaceae</taxon>
        <taxon>Polarella</taxon>
    </lineage>
</organism>
<sequence>GFEVLQIWLQPLKTRVAEMLDSAADKFLGSAAASAQSEVGRSGNGIPRLQEEPYGDAEESLVLKRPAALVELDGIDFFEESSRTETEEVKEQGGPEEDSDSRVPSPNFGKRGMPAEAASAAPTTSNTTYWRSNG</sequence>
<evidence type="ECO:0000313" key="3">
    <source>
        <dbReference type="Proteomes" id="UP000626109"/>
    </source>
</evidence>
<accession>A0A813JHX6</accession>
<gene>
    <name evidence="2" type="ORF">PGLA2088_LOCUS20166</name>
</gene>